<dbReference type="InterPro" id="IPR025213">
    <property type="entry name" value="Sim4_Fta2"/>
</dbReference>
<dbReference type="Proteomes" id="UP000288168">
    <property type="component" value="Unassembled WGS sequence"/>
</dbReference>
<accession>A0A428PDT1</accession>
<organism evidence="2 3">
    <name type="scientific">Fusarium duplospermum</name>
    <dbReference type="NCBI Taxonomy" id="1325734"/>
    <lineage>
        <taxon>Eukaryota</taxon>
        <taxon>Fungi</taxon>
        <taxon>Dikarya</taxon>
        <taxon>Ascomycota</taxon>
        <taxon>Pezizomycotina</taxon>
        <taxon>Sordariomycetes</taxon>
        <taxon>Hypocreomycetidae</taxon>
        <taxon>Hypocreales</taxon>
        <taxon>Nectriaceae</taxon>
        <taxon>Fusarium</taxon>
        <taxon>Fusarium solani species complex</taxon>
    </lineage>
</organism>
<dbReference type="STRING" id="1325734.A0A428PDT1"/>
<sequence length="368" mass="42592">MEDLQPLPDVDGPKLGPFGHDMLADDVEFLELTQQVTGHGWVIKIKIGDKCYALKIFFNKDADWGLEDMYKTGPTSTMSWEDFEKHFTPFENECRAYGRLKELGREHLAVKVHGYVVMPATEALTQKLQLLESKIEYSKSISKRLGQATTFMGIVKDWVDRVVVDPSLKLDFEQAPHDEIRQVRHFPRMLRDLHKLHESGIVVRDLGIWQYMDGVLVDLSAAWTMPHPFGPGRGWKPRWEFQSWAASDLHSFQVEVIEEWRDRMEFESDMDLPQYKGIPRTCSLRAYEGLERARDLRPRPDRQRPFLPLLHPDSYELDMVQLPRHDPGDFDPEKIGKSGKKRKRGDAPGGSVKRRKEARGKKSPKSLE</sequence>
<protein>
    <submittedName>
        <fullName evidence="2">Uncharacterized protein</fullName>
    </submittedName>
</protein>
<evidence type="ECO:0000313" key="3">
    <source>
        <dbReference type="Proteomes" id="UP000288168"/>
    </source>
</evidence>
<keyword evidence="3" id="KW-1185">Reference proteome</keyword>
<dbReference type="Pfam" id="PF13095">
    <property type="entry name" value="FTA2"/>
    <property type="match status" value="1"/>
</dbReference>
<proteinExistence type="predicted"/>
<evidence type="ECO:0000313" key="2">
    <source>
        <dbReference type="EMBL" id="RSL51146.1"/>
    </source>
</evidence>
<name>A0A428PDT1_9HYPO</name>
<comment type="caution">
    <text evidence="2">The sequence shown here is derived from an EMBL/GenBank/DDBJ whole genome shotgun (WGS) entry which is preliminary data.</text>
</comment>
<feature type="compositionally biased region" description="Basic and acidic residues" evidence="1">
    <location>
        <begin position="323"/>
        <end position="336"/>
    </location>
</feature>
<feature type="compositionally biased region" description="Basic residues" evidence="1">
    <location>
        <begin position="352"/>
        <end position="368"/>
    </location>
</feature>
<gene>
    <name evidence="2" type="ORF">CEP54_011585</name>
</gene>
<dbReference type="EMBL" id="NKCI01000153">
    <property type="protein sequence ID" value="RSL51146.1"/>
    <property type="molecule type" value="Genomic_DNA"/>
</dbReference>
<reference evidence="2 3" key="1">
    <citation type="submission" date="2017-06" db="EMBL/GenBank/DDBJ databases">
        <title>Comparative genomic analysis of Ambrosia Fusariam Clade fungi.</title>
        <authorList>
            <person name="Stajich J.E."/>
            <person name="Carrillo J."/>
            <person name="Kijimoto T."/>
            <person name="Eskalen A."/>
            <person name="O'Donnell K."/>
            <person name="Kasson M."/>
        </authorList>
    </citation>
    <scope>NUCLEOTIDE SEQUENCE [LARGE SCALE GENOMIC DNA]</scope>
    <source>
        <strain evidence="2 3">NRRL62584</strain>
    </source>
</reference>
<feature type="region of interest" description="Disordered" evidence="1">
    <location>
        <begin position="321"/>
        <end position="368"/>
    </location>
</feature>
<dbReference type="AlphaFoldDB" id="A0A428PDT1"/>
<dbReference type="OrthoDB" id="3432781at2759"/>
<evidence type="ECO:0000256" key="1">
    <source>
        <dbReference type="SAM" id="MobiDB-lite"/>
    </source>
</evidence>